<keyword evidence="1" id="KW-0732">Signal</keyword>
<dbReference type="EMBL" id="JBBMFI010000021">
    <property type="protein sequence ID" value="MEQ2565896.1"/>
    <property type="molecule type" value="Genomic_DNA"/>
</dbReference>
<dbReference type="RefSeq" id="WP_367286483.1">
    <property type="nucleotide sequence ID" value="NZ_JBBMEY010000022.1"/>
</dbReference>
<organism evidence="2 3">
    <name type="scientific">Ruminococcoides intestinihominis</name>
    <dbReference type="NCBI Taxonomy" id="3133161"/>
    <lineage>
        <taxon>Bacteria</taxon>
        <taxon>Bacillati</taxon>
        <taxon>Bacillota</taxon>
        <taxon>Clostridia</taxon>
        <taxon>Eubacteriales</taxon>
        <taxon>Oscillospiraceae</taxon>
        <taxon>Ruminococcoides</taxon>
    </lineage>
</organism>
<name>A0ABV1HU92_9FIRM</name>
<proteinExistence type="predicted"/>
<keyword evidence="3" id="KW-1185">Reference proteome</keyword>
<reference evidence="2 3" key="1">
    <citation type="submission" date="2024-03" db="EMBL/GenBank/DDBJ databases">
        <title>Human intestinal bacterial collection.</title>
        <authorList>
            <person name="Pauvert C."/>
            <person name="Hitch T.C.A."/>
            <person name="Clavel T."/>
        </authorList>
    </citation>
    <scope>NUCLEOTIDE SEQUENCE [LARGE SCALE GENOMIC DNA]</scope>
    <source>
        <strain evidence="2 3">CLA-AP-H18</strain>
    </source>
</reference>
<evidence type="ECO:0008006" key="4">
    <source>
        <dbReference type="Google" id="ProtNLM"/>
    </source>
</evidence>
<evidence type="ECO:0000256" key="1">
    <source>
        <dbReference type="SAM" id="SignalP"/>
    </source>
</evidence>
<feature type="signal peptide" evidence="1">
    <location>
        <begin position="1"/>
        <end position="21"/>
    </location>
</feature>
<evidence type="ECO:0000313" key="2">
    <source>
        <dbReference type="EMBL" id="MEQ2565896.1"/>
    </source>
</evidence>
<evidence type="ECO:0000313" key="3">
    <source>
        <dbReference type="Proteomes" id="UP001478133"/>
    </source>
</evidence>
<accession>A0ABV1HU92</accession>
<dbReference type="Proteomes" id="UP001478133">
    <property type="component" value="Unassembled WGS sequence"/>
</dbReference>
<dbReference type="PROSITE" id="PS51257">
    <property type="entry name" value="PROKAR_LIPOPROTEIN"/>
    <property type="match status" value="1"/>
</dbReference>
<protein>
    <recommendedName>
        <fullName evidence="4">DUF5050 domain-containing protein</fullName>
    </recommendedName>
</protein>
<sequence length="375" mass="43518">MKKLVSFFLVCVISCSLVLTGCGDDTSKETTNKIGEFDKTRVITDKGVFCNNENGFLKFYDYNSHKSAFLCNKPDCDHTDEKESYAYTNEEIFGVYNDKIYIFDMDFKLSVRNLDGSNYSKLMTYCKKYNSSSDSSALPFNCFAINNKLYVEYYAKVLDSKTGNEKKKAILSCINLEDNTEKIISEKDNSQYGFISILDNYLYFVDYSSNTKDGNITNEYKTDLILKKMNLKDNSISGIYKDKLINFYFFKYFDDTIYFYKNDDPANELYSMSLKNPKPKKTEYVVTYKDKRGNIVHNCKDYKLKLEKNNKITSLPIKNEDLLAGFDGEANKDGFLFLSTKDNIKCKNGTVNEGEYFYMTKDDFYNGKSNYYKVE</sequence>
<feature type="chain" id="PRO_5046474769" description="DUF5050 domain-containing protein" evidence="1">
    <location>
        <begin position="22"/>
        <end position="375"/>
    </location>
</feature>
<comment type="caution">
    <text evidence="2">The sequence shown here is derived from an EMBL/GenBank/DDBJ whole genome shotgun (WGS) entry which is preliminary data.</text>
</comment>
<gene>
    <name evidence="2" type="ORF">ABFO16_06550</name>
</gene>